<accession>A0A6P8X281</accession>
<dbReference type="AlphaFoldDB" id="A0A6P8X281"/>
<evidence type="ECO:0000256" key="1">
    <source>
        <dbReference type="SAM" id="MobiDB-lite"/>
    </source>
</evidence>
<gene>
    <name evidence="3" type="primary">LOC117571882</name>
</gene>
<proteinExistence type="predicted"/>
<evidence type="ECO:0000313" key="2">
    <source>
        <dbReference type="Proteomes" id="UP000515160"/>
    </source>
</evidence>
<keyword evidence="2" id="KW-1185">Reference proteome</keyword>
<evidence type="ECO:0000313" key="3">
    <source>
        <dbReference type="RefSeq" id="XP_034110245.1"/>
    </source>
</evidence>
<dbReference type="OrthoDB" id="7871835at2759"/>
<protein>
    <submittedName>
        <fullName evidence="3">Uncharacterized protein LOC117571882</fullName>
    </submittedName>
</protein>
<dbReference type="GeneID" id="117571882"/>
<dbReference type="RefSeq" id="XP_034110245.1">
    <property type="nucleotide sequence ID" value="XM_034254354.2"/>
</dbReference>
<organism evidence="2 3">
    <name type="scientific">Drosophila albomicans</name>
    <name type="common">Fruit fly</name>
    <dbReference type="NCBI Taxonomy" id="7291"/>
    <lineage>
        <taxon>Eukaryota</taxon>
        <taxon>Metazoa</taxon>
        <taxon>Ecdysozoa</taxon>
        <taxon>Arthropoda</taxon>
        <taxon>Hexapoda</taxon>
        <taxon>Insecta</taxon>
        <taxon>Pterygota</taxon>
        <taxon>Neoptera</taxon>
        <taxon>Endopterygota</taxon>
        <taxon>Diptera</taxon>
        <taxon>Brachycera</taxon>
        <taxon>Muscomorpha</taxon>
        <taxon>Ephydroidea</taxon>
        <taxon>Drosophilidae</taxon>
        <taxon>Drosophila</taxon>
    </lineage>
</organism>
<dbReference type="Proteomes" id="UP000515160">
    <property type="component" value="Chromosome X"/>
</dbReference>
<sequence>MFSEQLFPRVLNYIDELSTQSEDVRKVFGKLEIALEEDETLCKSKDALKKDIGNLRIDLTLIREAAIIAEEQREENNNSLKILDNNYVNLLKIVDFLDDDRMNNILRFAILSRQNEVQEELNQIELQQKIDHDCKAAMERRKIVKELRKCQQLFNDTEEENLSVELELQQLNHHWKIKIDRATQQRNKKIVSLVELSKQITEEQTFKVPKPYVVKNTIKDKRNAPIVLQSAMEFLKNFQIKSKIAKPNEQQPLRPILVSNRSSEDDRNIQPSPTKQVHFGPLPVPSSSENSRETFESKLEEMNNDYDMVEVSELSEFNLSHLPERPIIQNVEVLPSVKFSFDNDAAVFDVSTCSDSNNANKSMDTLSFKNMFSSSQICDGKPSLEELSQQSMNNFETNNVRESNTLDFSAVKLDCNNDFFLNFDDDDCSVDPQNAYDL</sequence>
<reference evidence="3" key="1">
    <citation type="submission" date="2025-08" db="UniProtKB">
        <authorList>
            <consortium name="RefSeq"/>
        </authorList>
    </citation>
    <scope>IDENTIFICATION</scope>
    <source>
        <strain evidence="3">15112-1751.03</strain>
        <tissue evidence="3">Whole Adult</tissue>
    </source>
</reference>
<name>A0A6P8X281_DROAB</name>
<feature type="region of interest" description="Disordered" evidence="1">
    <location>
        <begin position="251"/>
        <end position="294"/>
    </location>
</feature>